<protein>
    <recommendedName>
        <fullName evidence="5">C3H1-type domain-containing protein</fullName>
    </recommendedName>
</protein>
<gene>
    <name evidence="6" type="ORF">A2U01_0009065</name>
</gene>
<keyword evidence="7" id="KW-1185">Reference proteome</keyword>
<organism evidence="6 7">
    <name type="scientific">Trifolium medium</name>
    <dbReference type="NCBI Taxonomy" id="97028"/>
    <lineage>
        <taxon>Eukaryota</taxon>
        <taxon>Viridiplantae</taxon>
        <taxon>Streptophyta</taxon>
        <taxon>Embryophyta</taxon>
        <taxon>Tracheophyta</taxon>
        <taxon>Spermatophyta</taxon>
        <taxon>Magnoliopsida</taxon>
        <taxon>eudicotyledons</taxon>
        <taxon>Gunneridae</taxon>
        <taxon>Pentapetalae</taxon>
        <taxon>rosids</taxon>
        <taxon>fabids</taxon>
        <taxon>Fabales</taxon>
        <taxon>Fabaceae</taxon>
        <taxon>Papilionoideae</taxon>
        <taxon>50 kb inversion clade</taxon>
        <taxon>NPAAA clade</taxon>
        <taxon>Hologalegina</taxon>
        <taxon>IRL clade</taxon>
        <taxon>Trifolieae</taxon>
        <taxon>Trifolium</taxon>
    </lineage>
</organism>
<dbReference type="Pfam" id="PF18345">
    <property type="entry name" value="zf_CCCH_4"/>
    <property type="match status" value="1"/>
</dbReference>
<dbReference type="InterPro" id="IPR036855">
    <property type="entry name" value="Znf_CCCH_sf"/>
</dbReference>
<keyword evidence="2 4" id="KW-0863">Zinc-finger</keyword>
<sequence>MFVLYVFSEVVPGGIMLGREFSNAYIDQAQQQAERCRLCRGNAFPGITFTMHIPEDLCVKCLLLIAKQTSAFYSENNYLAGRVADLEQVLQVKYKSRMCHHWENGNCLRGDACRFAHGEAELAGNG</sequence>
<dbReference type="GO" id="GO:0008270">
    <property type="term" value="F:zinc ion binding"/>
    <property type="evidence" value="ECO:0007669"/>
    <property type="project" value="UniProtKB-KW"/>
</dbReference>
<keyword evidence="1 4" id="KW-0479">Metal-binding</keyword>
<dbReference type="GO" id="GO:0051252">
    <property type="term" value="P:regulation of RNA metabolic process"/>
    <property type="evidence" value="ECO:0007669"/>
    <property type="project" value="UniProtKB-ARBA"/>
</dbReference>
<evidence type="ECO:0000313" key="7">
    <source>
        <dbReference type="Proteomes" id="UP000265520"/>
    </source>
</evidence>
<evidence type="ECO:0000256" key="2">
    <source>
        <dbReference type="ARBA" id="ARBA00022771"/>
    </source>
</evidence>
<proteinExistence type="predicted"/>
<reference evidence="6 7" key="1">
    <citation type="journal article" date="2018" name="Front. Plant Sci.">
        <title>Red Clover (Trifolium pratense) and Zigzag Clover (T. medium) - A Picture of Genomic Similarities and Differences.</title>
        <authorList>
            <person name="Dluhosova J."/>
            <person name="Istvanek J."/>
            <person name="Nedelnik J."/>
            <person name="Repkova J."/>
        </authorList>
    </citation>
    <scope>NUCLEOTIDE SEQUENCE [LARGE SCALE GENOMIC DNA]</scope>
    <source>
        <strain evidence="7">cv. 10/8</strain>
        <tissue evidence="6">Leaf</tissue>
    </source>
</reference>
<dbReference type="AlphaFoldDB" id="A0A392MKY8"/>
<keyword evidence="3 4" id="KW-0862">Zinc</keyword>
<dbReference type="SUPFAM" id="SSF90229">
    <property type="entry name" value="CCCH zinc finger"/>
    <property type="match status" value="1"/>
</dbReference>
<evidence type="ECO:0000313" key="6">
    <source>
        <dbReference type="EMBL" id="MCH88182.1"/>
    </source>
</evidence>
<feature type="zinc finger region" description="C3H1-type" evidence="4">
    <location>
        <begin position="93"/>
        <end position="120"/>
    </location>
</feature>
<dbReference type="InterPro" id="IPR000571">
    <property type="entry name" value="Znf_CCCH"/>
</dbReference>
<accession>A0A392MKY8</accession>
<dbReference type="PROSITE" id="PS50103">
    <property type="entry name" value="ZF_C3H1"/>
    <property type="match status" value="1"/>
</dbReference>
<comment type="caution">
    <text evidence="6">The sequence shown here is derived from an EMBL/GenBank/DDBJ whole genome shotgun (WGS) entry which is preliminary data.</text>
</comment>
<evidence type="ECO:0000256" key="4">
    <source>
        <dbReference type="PROSITE-ProRule" id="PRU00723"/>
    </source>
</evidence>
<dbReference type="Gene3D" id="4.10.1000.10">
    <property type="entry name" value="Zinc finger, CCCH-type"/>
    <property type="match status" value="1"/>
</dbReference>
<dbReference type="FunFam" id="4.10.1000.10:FF:000003">
    <property type="entry name" value="Zinc finger CCCH domain-containing protein"/>
    <property type="match status" value="1"/>
</dbReference>
<evidence type="ECO:0000256" key="1">
    <source>
        <dbReference type="ARBA" id="ARBA00022723"/>
    </source>
</evidence>
<dbReference type="SMART" id="SM00356">
    <property type="entry name" value="ZnF_C3H1"/>
    <property type="match status" value="1"/>
</dbReference>
<dbReference type="Proteomes" id="UP000265520">
    <property type="component" value="Unassembled WGS sequence"/>
</dbReference>
<dbReference type="GO" id="GO:0010468">
    <property type="term" value="P:regulation of gene expression"/>
    <property type="evidence" value="ECO:0007669"/>
    <property type="project" value="UniProtKB-ARBA"/>
</dbReference>
<evidence type="ECO:0000256" key="3">
    <source>
        <dbReference type="ARBA" id="ARBA00022833"/>
    </source>
</evidence>
<feature type="domain" description="C3H1-type" evidence="5">
    <location>
        <begin position="93"/>
        <end position="120"/>
    </location>
</feature>
<evidence type="ECO:0000259" key="5">
    <source>
        <dbReference type="PROSITE" id="PS50103"/>
    </source>
</evidence>
<name>A0A392MKY8_9FABA</name>
<dbReference type="EMBL" id="LXQA010013665">
    <property type="protein sequence ID" value="MCH88182.1"/>
    <property type="molecule type" value="Genomic_DNA"/>
</dbReference>